<feature type="non-terminal residue" evidence="1">
    <location>
        <position position="1"/>
    </location>
</feature>
<organism evidence="1 2">
    <name type="scientific">Racocetra persica</name>
    <dbReference type="NCBI Taxonomy" id="160502"/>
    <lineage>
        <taxon>Eukaryota</taxon>
        <taxon>Fungi</taxon>
        <taxon>Fungi incertae sedis</taxon>
        <taxon>Mucoromycota</taxon>
        <taxon>Glomeromycotina</taxon>
        <taxon>Glomeromycetes</taxon>
        <taxon>Diversisporales</taxon>
        <taxon>Gigasporaceae</taxon>
        <taxon>Racocetra</taxon>
    </lineage>
</organism>
<protein>
    <submittedName>
        <fullName evidence="1">27903_t:CDS:1</fullName>
    </submittedName>
</protein>
<gene>
    <name evidence="1" type="ORF">RPERSI_LOCUS32277</name>
</gene>
<evidence type="ECO:0000313" key="1">
    <source>
        <dbReference type="EMBL" id="CAG8842342.1"/>
    </source>
</evidence>
<dbReference type="Proteomes" id="UP000789920">
    <property type="component" value="Unassembled WGS sequence"/>
</dbReference>
<sequence length="86" mass="10447">QEQLQQEAKQMRMLKEIWDVKISGQKEMPLILHDKKDKKHEDTIIRFQKLIEKQYNKLKHKLHGLQNTKNELAKLQLYEVQRLISI</sequence>
<keyword evidence="2" id="KW-1185">Reference proteome</keyword>
<feature type="non-terminal residue" evidence="1">
    <location>
        <position position="86"/>
    </location>
</feature>
<accession>A0ACA9SM40</accession>
<name>A0ACA9SM40_9GLOM</name>
<comment type="caution">
    <text evidence="1">The sequence shown here is derived from an EMBL/GenBank/DDBJ whole genome shotgun (WGS) entry which is preliminary data.</text>
</comment>
<evidence type="ECO:0000313" key="2">
    <source>
        <dbReference type="Proteomes" id="UP000789920"/>
    </source>
</evidence>
<proteinExistence type="predicted"/>
<reference evidence="1" key="1">
    <citation type="submission" date="2021-06" db="EMBL/GenBank/DDBJ databases">
        <authorList>
            <person name="Kallberg Y."/>
            <person name="Tangrot J."/>
            <person name="Rosling A."/>
        </authorList>
    </citation>
    <scope>NUCLEOTIDE SEQUENCE</scope>
    <source>
        <strain evidence="1">MA461A</strain>
    </source>
</reference>
<dbReference type="EMBL" id="CAJVQC010133886">
    <property type="protein sequence ID" value="CAG8842342.1"/>
    <property type="molecule type" value="Genomic_DNA"/>
</dbReference>